<accession>A0A382YT35</accession>
<dbReference type="PROSITE" id="PS00189">
    <property type="entry name" value="LIPOYL"/>
    <property type="match status" value="1"/>
</dbReference>
<dbReference type="InterPro" id="IPR003016">
    <property type="entry name" value="2-oxoA_DH_lipoyl-BS"/>
</dbReference>
<evidence type="ECO:0000259" key="2">
    <source>
        <dbReference type="PROSITE" id="PS50968"/>
    </source>
</evidence>
<dbReference type="SUPFAM" id="SSF51230">
    <property type="entry name" value="Single hybrid motif"/>
    <property type="match status" value="1"/>
</dbReference>
<reference evidence="3" key="1">
    <citation type="submission" date="2018-05" db="EMBL/GenBank/DDBJ databases">
        <authorList>
            <person name="Lanie J.A."/>
            <person name="Ng W.-L."/>
            <person name="Kazmierczak K.M."/>
            <person name="Andrzejewski T.M."/>
            <person name="Davidsen T.M."/>
            <person name="Wayne K.J."/>
            <person name="Tettelin H."/>
            <person name="Glass J.I."/>
            <person name="Rusch D."/>
            <person name="Podicherti R."/>
            <person name="Tsui H.-C.T."/>
            <person name="Winkler M.E."/>
        </authorList>
    </citation>
    <scope>NUCLEOTIDE SEQUENCE</scope>
</reference>
<proteinExistence type="predicted"/>
<dbReference type="Pfam" id="PF00364">
    <property type="entry name" value="Biotin_lipoyl"/>
    <property type="match status" value="1"/>
</dbReference>
<dbReference type="Gene3D" id="2.40.50.100">
    <property type="match status" value="1"/>
</dbReference>
<dbReference type="InterPro" id="IPR011053">
    <property type="entry name" value="Single_hybrid_motif"/>
</dbReference>
<sequence>MAIHELIIPKTGLNMEDCYLLDWIVAEGEKIAEGDPAFQMEIEKAAMDIESDNSGWVHHLMSPSEDTPLPIGTIIGLIADTEEEYQQLLGDN</sequence>
<dbReference type="GO" id="GO:0045254">
    <property type="term" value="C:pyruvate dehydrogenase complex"/>
    <property type="evidence" value="ECO:0007669"/>
    <property type="project" value="InterPro"/>
</dbReference>
<dbReference type="InterPro" id="IPR045257">
    <property type="entry name" value="E2/Pdx1"/>
</dbReference>
<dbReference type="InterPro" id="IPR000089">
    <property type="entry name" value="Biotin_lipoyl"/>
</dbReference>
<organism evidence="3">
    <name type="scientific">marine metagenome</name>
    <dbReference type="NCBI Taxonomy" id="408172"/>
    <lineage>
        <taxon>unclassified sequences</taxon>
        <taxon>metagenomes</taxon>
        <taxon>ecological metagenomes</taxon>
    </lineage>
</organism>
<dbReference type="CDD" id="cd06849">
    <property type="entry name" value="lipoyl_domain"/>
    <property type="match status" value="1"/>
</dbReference>
<dbReference type="PROSITE" id="PS50968">
    <property type="entry name" value="BIOTINYL_LIPOYL"/>
    <property type="match status" value="1"/>
</dbReference>
<dbReference type="EMBL" id="UINC01177842">
    <property type="protein sequence ID" value="SVD85688.1"/>
    <property type="molecule type" value="Genomic_DNA"/>
</dbReference>
<evidence type="ECO:0000313" key="3">
    <source>
        <dbReference type="EMBL" id="SVD85688.1"/>
    </source>
</evidence>
<evidence type="ECO:0000256" key="1">
    <source>
        <dbReference type="ARBA" id="ARBA00022823"/>
    </source>
</evidence>
<keyword evidence="1" id="KW-0450">Lipoyl</keyword>
<dbReference type="AlphaFoldDB" id="A0A382YT35"/>
<dbReference type="PANTHER" id="PTHR23151:SF90">
    <property type="entry name" value="DIHYDROLIPOYLLYSINE-RESIDUE ACETYLTRANSFERASE COMPONENT OF PYRUVATE DEHYDROGENASE COMPLEX, MITOCHONDRIAL-RELATED"/>
    <property type="match status" value="1"/>
</dbReference>
<protein>
    <recommendedName>
        <fullName evidence="2">Lipoyl-binding domain-containing protein</fullName>
    </recommendedName>
</protein>
<gene>
    <name evidence="3" type="ORF">METZ01_LOCUS438542</name>
</gene>
<dbReference type="PANTHER" id="PTHR23151">
    <property type="entry name" value="DIHYDROLIPOAMIDE ACETYL/SUCCINYL-TRANSFERASE-RELATED"/>
    <property type="match status" value="1"/>
</dbReference>
<name>A0A382YT35_9ZZZZ</name>
<feature type="domain" description="Lipoyl-binding" evidence="2">
    <location>
        <begin position="3"/>
        <end position="79"/>
    </location>
</feature>
<dbReference type="GO" id="GO:0006086">
    <property type="term" value="P:pyruvate decarboxylation to acetyl-CoA"/>
    <property type="evidence" value="ECO:0007669"/>
    <property type="project" value="InterPro"/>
</dbReference>